<dbReference type="Pfam" id="PF01433">
    <property type="entry name" value="Peptidase_M1"/>
    <property type="match status" value="1"/>
</dbReference>
<dbReference type="InterPro" id="IPR050344">
    <property type="entry name" value="Peptidase_M1_aminopeptidases"/>
</dbReference>
<dbReference type="InterPro" id="IPR014782">
    <property type="entry name" value="Peptidase_M1_dom"/>
</dbReference>
<evidence type="ECO:0000256" key="10">
    <source>
        <dbReference type="PROSITE-ProRule" id="PRU00192"/>
    </source>
</evidence>
<dbReference type="SMART" id="SM00326">
    <property type="entry name" value="SH3"/>
    <property type="match status" value="1"/>
</dbReference>
<dbReference type="Pfam" id="PF17900">
    <property type="entry name" value="Peptidase_M1_N"/>
    <property type="match status" value="1"/>
</dbReference>
<gene>
    <name evidence="13" type="ORF">MCHLO_02891</name>
</gene>
<feature type="region of interest" description="Disordered" evidence="11">
    <location>
        <begin position="957"/>
        <end position="998"/>
    </location>
</feature>
<evidence type="ECO:0000256" key="3">
    <source>
        <dbReference type="ARBA" id="ARBA00022438"/>
    </source>
</evidence>
<proteinExistence type="inferred from homology"/>
<dbReference type="InterPro" id="IPR045357">
    <property type="entry name" value="Aminopeptidase_N-like_N"/>
</dbReference>
<dbReference type="Pfam" id="PF00018">
    <property type="entry name" value="SH3_1"/>
    <property type="match status" value="1"/>
</dbReference>
<keyword evidence="5" id="KW-0645">Protease</keyword>
<comment type="similarity">
    <text evidence="2">Belongs to the peptidase M1 family.</text>
</comment>
<dbReference type="Gene3D" id="1.10.390.10">
    <property type="entry name" value="Neutral Protease Domain 2"/>
    <property type="match status" value="1"/>
</dbReference>
<dbReference type="InterPro" id="IPR042097">
    <property type="entry name" value="Aminopeptidase_N-like_N_sf"/>
</dbReference>
<dbReference type="CDD" id="cd00174">
    <property type="entry name" value="SH3"/>
    <property type="match status" value="1"/>
</dbReference>
<keyword evidence="9" id="KW-0482">Metalloprotease</keyword>
<feature type="domain" description="SH3" evidence="12">
    <location>
        <begin position="1072"/>
        <end position="1129"/>
    </location>
</feature>
<evidence type="ECO:0000313" key="13">
    <source>
        <dbReference type="EMBL" id="GAT45305.1"/>
    </source>
</evidence>
<name>A0ABQ0L2B3_MYCCL</name>
<dbReference type="Proteomes" id="UP000815677">
    <property type="component" value="Unassembled WGS sequence"/>
</dbReference>
<evidence type="ECO:0000256" key="5">
    <source>
        <dbReference type="ARBA" id="ARBA00022670"/>
    </source>
</evidence>
<evidence type="ECO:0000256" key="7">
    <source>
        <dbReference type="ARBA" id="ARBA00022801"/>
    </source>
</evidence>
<dbReference type="EMBL" id="DF841052">
    <property type="protein sequence ID" value="GAT45305.1"/>
    <property type="molecule type" value="Genomic_DNA"/>
</dbReference>
<accession>A0ABQ0L2B3</accession>
<dbReference type="InterPro" id="IPR027268">
    <property type="entry name" value="Peptidase_M4/M1_CTD_sf"/>
</dbReference>
<reference evidence="13" key="1">
    <citation type="submission" date="2014-09" db="EMBL/GenBank/DDBJ databases">
        <title>Genome sequence of the luminous mushroom Mycena chlorophos for searching fungal bioluminescence genes.</title>
        <authorList>
            <person name="Tanaka Y."/>
            <person name="Kasuga D."/>
            <person name="Oba Y."/>
            <person name="Hase S."/>
            <person name="Sato K."/>
            <person name="Oba Y."/>
            <person name="Sakakibara Y."/>
        </authorList>
    </citation>
    <scope>NUCLEOTIDE SEQUENCE</scope>
</reference>
<evidence type="ECO:0000256" key="6">
    <source>
        <dbReference type="ARBA" id="ARBA00022723"/>
    </source>
</evidence>
<evidence type="ECO:0000256" key="9">
    <source>
        <dbReference type="ARBA" id="ARBA00023049"/>
    </source>
</evidence>
<evidence type="ECO:0000259" key="12">
    <source>
        <dbReference type="PROSITE" id="PS50002"/>
    </source>
</evidence>
<evidence type="ECO:0000256" key="4">
    <source>
        <dbReference type="ARBA" id="ARBA00022443"/>
    </source>
</evidence>
<dbReference type="Gene3D" id="1.25.50.20">
    <property type="match status" value="1"/>
</dbReference>
<keyword evidence="4 10" id="KW-0728">SH3 domain</keyword>
<sequence>MSEYRLPTAVRPRAYEVTLWTDLENATFGGFVLIKLDVVEETSVIVLNCSSDLQVSKASIALGEGLSHTPVSVVDKGPERLTLGLPSGLSLSPQAKAELKVPFNAPLRGSMNGYYKSAWKHDGKTEYYALTQFQPTDARAAFPCFDEPALKARFTITMISRPGSVSLSNMPVASEGAYAASSSDGFLEFPAGEWKVTTFEETPLMSTYIVAFANGPFEFMEEKVQMPLSGRTIPLRVYATPDIIHQAGFCLSLSAKVLPLYEKLFKVEFPLPKLDTLAAHDFDMGAMENFGLITGRTRAFLADPKKNDIGSQKLIAKIQSHEISHMWFGNLVTMEWWDYLYLNEGFASLMGDVISIGKIFPDWDAEAAFLIRRTSDAMFVDGKRSSHPIEVPCPDVAFLNQIFDGLSYSKAAAVLRMLSNFVGEDKFLEGVSIYLKKHIYGNTVSGDLWAGISTAAGYDVGSMMSNWVKKIGYPVLTVSESASGIKVQQNRFLDNGMPTPEENETIWTIPLAIRSVGEDGKTKTDNSAVLSTREAVFEVDTSRAFKLNGDAYGVYRVLYTPERLSKIAAEAAKPDSIFSLSDRMGLLYDVAALSNAGFLPVSSLLDMVYQWREEKSHMVWSTTWSNLAQLGHVFWEYPAIIDGLRNLTRTLFEPMITRLGFEFPEGETVATIELRKIALAACLRGNVESVAQYLHGRFIAYMDTGDESVIPADILRNVFTAAAKYGGRREFDALLGLVENGSTPAIKTGAIVGLGYTQDLALLDELFAYMVTKARDQDVASFCRGLQLNPAARRPLAKFCFENYAVFSERFGTNSMLKYFVEECFCRMTAQSDYDEIEAFFKDKDTSRYSMVLAQVLETIESYVVTIERSKDELTAWFVKWEQTQNFLETAMVFANLPPNEKSAFFSLLDEYFASRPEIFGQGDKQASGSPEPSSPVIAAPTPSSIAAAQRALAANLRTATSSSASPAPPALPRRTTSESSQSQPPAAAPKPSSINSLQSVRKFGSDVDTTSSKNMFNSIRHVGKAPPPAAPIVPAAFPPRKNVWGAPPARTSTVPTPEPEPEPEPEEEEEAQGEWAEALYDYDSADPGDLQIRANQNVWVTERTSDDWWTGEFEGKTGLFPASYVKIL</sequence>
<dbReference type="PANTHER" id="PTHR11533">
    <property type="entry name" value="PROTEASE M1 ZINC METALLOPROTEASE"/>
    <property type="match status" value="1"/>
</dbReference>
<feature type="compositionally biased region" description="Low complexity" evidence="11">
    <location>
        <begin position="957"/>
        <end position="966"/>
    </location>
</feature>
<dbReference type="GO" id="GO:0004177">
    <property type="term" value="F:aminopeptidase activity"/>
    <property type="evidence" value="ECO:0007669"/>
    <property type="project" value="UniProtKB-KW"/>
</dbReference>
<dbReference type="SUPFAM" id="SSF50044">
    <property type="entry name" value="SH3-domain"/>
    <property type="match status" value="1"/>
</dbReference>
<dbReference type="PANTHER" id="PTHR11533:SF174">
    <property type="entry name" value="PUROMYCIN-SENSITIVE AMINOPEPTIDASE-RELATED"/>
    <property type="match status" value="1"/>
</dbReference>
<dbReference type="InterPro" id="IPR034016">
    <property type="entry name" value="M1_APN-typ"/>
</dbReference>
<protein>
    <submittedName>
        <fullName evidence="13">Leucyl aminopeptidase</fullName>
    </submittedName>
</protein>
<keyword evidence="8" id="KW-0862">Zinc</keyword>
<dbReference type="PROSITE" id="PS50002">
    <property type="entry name" value="SH3"/>
    <property type="match status" value="1"/>
</dbReference>
<dbReference type="Gene3D" id="2.30.30.40">
    <property type="entry name" value="SH3 Domains"/>
    <property type="match status" value="1"/>
</dbReference>
<evidence type="ECO:0000256" key="11">
    <source>
        <dbReference type="SAM" id="MobiDB-lite"/>
    </source>
</evidence>
<dbReference type="Gene3D" id="2.60.40.1730">
    <property type="entry name" value="tricorn interacting facor f3 domain"/>
    <property type="match status" value="1"/>
</dbReference>
<dbReference type="Pfam" id="PF11838">
    <property type="entry name" value="ERAP1_C"/>
    <property type="match status" value="1"/>
</dbReference>
<keyword evidence="6" id="KW-0479">Metal-binding</keyword>
<feature type="compositionally biased region" description="Acidic residues" evidence="11">
    <location>
        <begin position="1060"/>
        <end position="1073"/>
    </location>
</feature>
<evidence type="ECO:0000256" key="8">
    <source>
        <dbReference type="ARBA" id="ARBA00022833"/>
    </source>
</evidence>
<dbReference type="InterPro" id="IPR001452">
    <property type="entry name" value="SH3_domain"/>
</dbReference>
<evidence type="ECO:0000256" key="1">
    <source>
        <dbReference type="ARBA" id="ARBA00001947"/>
    </source>
</evidence>
<keyword evidence="3 13" id="KW-0031">Aminopeptidase</keyword>
<dbReference type="Gene3D" id="2.60.40.1910">
    <property type="match status" value="1"/>
</dbReference>
<dbReference type="SUPFAM" id="SSF63737">
    <property type="entry name" value="Leukotriene A4 hydrolase N-terminal domain"/>
    <property type="match status" value="1"/>
</dbReference>
<keyword evidence="7" id="KW-0378">Hydrolase</keyword>
<dbReference type="InterPro" id="IPR001930">
    <property type="entry name" value="Peptidase_M1"/>
</dbReference>
<dbReference type="InterPro" id="IPR024571">
    <property type="entry name" value="ERAP1-like_C_dom"/>
</dbReference>
<feature type="region of interest" description="Disordered" evidence="11">
    <location>
        <begin position="1045"/>
        <end position="1074"/>
    </location>
</feature>
<dbReference type="InterPro" id="IPR036028">
    <property type="entry name" value="SH3-like_dom_sf"/>
</dbReference>
<organism evidence="13 14">
    <name type="scientific">Mycena chlorophos</name>
    <name type="common">Agaric fungus</name>
    <name type="synonym">Agaricus chlorophos</name>
    <dbReference type="NCBI Taxonomy" id="658473"/>
    <lineage>
        <taxon>Eukaryota</taxon>
        <taxon>Fungi</taxon>
        <taxon>Dikarya</taxon>
        <taxon>Basidiomycota</taxon>
        <taxon>Agaricomycotina</taxon>
        <taxon>Agaricomycetes</taxon>
        <taxon>Agaricomycetidae</taxon>
        <taxon>Agaricales</taxon>
        <taxon>Marasmiineae</taxon>
        <taxon>Mycenaceae</taxon>
        <taxon>Mycena</taxon>
    </lineage>
</organism>
<keyword evidence="14" id="KW-1185">Reference proteome</keyword>
<dbReference type="CDD" id="cd09601">
    <property type="entry name" value="M1_APN-Q_like"/>
    <property type="match status" value="1"/>
</dbReference>
<feature type="region of interest" description="Disordered" evidence="11">
    <location>
        <begin position="921"/>
        <end position="940"/>
    </location>
</feature>
<feature type="compositionally biased region" description="Low complexity" evidence="11">
    <location>
        <begin position="973"/>
        <end position="994"/>
    </location>
</feature>
<dbReference type="SUPFAM" id="SSF55486">
    <property type="entry name" value="Metalloproteases ('zincins'), catalytic domain"/>
    <property type="match status" value="1"/>
</dbReference>
<evidence type="ECO:0000313" key="14">
    <source>
        <dbReference type="Proteomes" id="UP000815677"/>
    </source>
</evidence>
<comment type="cofactor">
    <cofactor evidence="1">
        <name>Zn(2+)</name>
        <dbReference type="ChEBI" id="CHEBI:29105"/>
    </cofactor>
</comment>
<evidence type="ECO:0000256" key="2">
    <source>
        <dbReference type="ARBA" id="ARBA00010136"/>
    </source>
</evidence>
<dbReference type="PRINTS" id="PR00756">
    <property type="entry name" value="ALADIPTASE"/>
</dbReference>